<dbReference type="Proteomes" id="UP001158576">
    <property type="component" value="Chromosome 2"/>
</dbReference>
<name>A0ABN7T353_OIKDI</name>
<sequence length="235" mass="26730">MTTNETQQTYLSNFVKALAVKKCWVSTSPHADELFPRAVKIIENACPVGVSSNVYASGQGQITRISFDSETPELEYLQYSRDPFYVHCDITVCFINEECPGFCEHSREHPVWKSFVKDNHYQQLSIHNRWGPFYKSDSPALDFANLEPQEKEPDEEEQLSAINQYLEMLSMQENKEEPPPEEEKFVAPGGSGPLVLIFSLVFSFVATMALISTVSFFCSRRGSYDVLNHSRAFTT</sequence>
<evidence type="ECO:0000313" key="6">
    <source>
        <dbReference type="Proteomes" id="UP001158576"/>
    </source>
</evidence>
<dbReference type="Gene3D" id="2.60.40.4100">
    <property type="entry name" value="Zona pellucida, ZP-C domain"/>
    <property type="match status" value="1"/>
</dbReference>
<proteinExistence type="predicted"/>
<dbReference type="PANTHER" id="PTHR14002:SF43">
    <property type="entry name" value="DELTA-LIKE PROTEIN"/>
    <property type="match status" value="1"/>
</dbReference>
<gene>
    <name evidence="5" type="ORF">OKIOD_LOCUS13004</name>
</gene>
<dbReference type="PANTHER" id="PTHR14002">
    <property type="entry name" value="ENDOGLIN/TGF-BETA RECEPTOR TYPE III"/>
    <property type="match status" value="1"/>
</dbReference>
<keyword evidence="3" id="KW-1133">Transmembrane helix</keyword>
<accession>A0ABN7T353</accession>
<feature type="transmembrane region" description="Helical" evidence="3">
    <location>
        <begin position="194"/>
        <end position="218"/>
    </location>
</feature>
<dbReference type="InterPro" id="IPR042235">
    <property type="entry name" value="ZP-C_dom"/>
</dbReference>
<organism evidence="5 6">
    <name type="scientific">Oikopleura dioica</name>
    <name type="common">Tunicate</name>
    <dbReference type="NCBI Taxonomy" id="34765"/>
    <lineage>
        <taxon>Eukaryota</taxon>
        <taxon>Metazoa</taxon>
        <taxon>Chordata</taxon>
        <taxon>Tunicata</taxon>
        <taxon>Appendicularia</taxon>
        <taxon>Copelata</taxon>
        <taxon>Oikopleuridae</taxon>
        <taxon>Oikopleura</taxon>
    </lineage>
</organism>
<dbReference type="Pfam" id="PF00100">
    <property type="entry name" value="Zona_pellucida"/>
    <property type="match status" value="1"/>
</dbReference>
<dbReference type="EMBL" id="OU015567">
    <property type="protein sequence ID" value="CAG5109744.1"/>
    <property type="molecule type" value="Genomic_DNA"/>
</dbReference>
<evidence type="ECO:0000256" key="1">
    <source>
        <dbReference type="ARBA" id="ARBA00022729"/>
    </source>
</evidence>
<evidence type="ECO:0000256" key="2">
    <source>
        <dbReference type="ARBA" id="ARBA00023157"/>
    </source>
</evidence>
<keyword evidence="1" id="KW-0732">Signal</keyword>
<evidence type="ECO:0000256" key="3">
    <source>
        <dbReference type="SAM" id="Phobius"/>
    </source>
</evidence>
<evidence type="ECO:0000313" key="5">
    <source>
        <dbReference type="EMBL" id="CAG5109744.1"/>
    </source>
</evidence>
<evidence type="ECO:0000259" key="4">
    <source>
        <dbReference type="Pfam" id="PF00100"/>
    </source>
</evidence>
<keyword evidence="2" id="KW-1015">Disulfide bond</keyword>
<dbReference type="InterPro" id="IPR055355">
    <property type="entry name" value="ZP-C"/>
</dbReference>
<feature type="domain" description="ZP-C" evidence="4">
    <location>
        <begin position="17"/>
        <end position="101"/>
    </location>
</feature>
<protein>
    <submittedName>
        <fullName evidence="5">Oidioi.mRNA.OKI2018_I69.chr2.g4239.t1.cds</fullName>
    </submittedName>
</protein>
<keyword evidence="6" id="KW-1185">Reference proteome</keyword>
<keyword evidence="3" id="KW-0472">Membrane</keyword>
<keyword evidence="3" id="KW-0812">Transmembrane</keyword>
<reference evidence="5 6" key="1">
    <citation type="submission" date="2021-04" db="EMBL/GenBank/DDBJ databases">
        <authorList>
            <person name="Bliznina A."/>
        </authorList>
    </citation>
    <scope>NUCLEOTIDE SEQUENCE [LARGE SCALE GENOMIC DNA]</scope>
</reference>